<evidence type="ECO:0000313" key="11">
    <source>
        <dbReference type="Proteomes" id="UP001152172"/>
    </source>
</evidence>
<dbReference type="GO" id="GO:0005524">
    <property type="term" value="F:ATP binding"/>
    <property type="evidence" value="ECO:0007669"/>
    <property type="project" value="UniProtKB-KW"/>
</dbReference>
<keyword evidence="5" id="KW-0418">Kinase</keyword>
<dbReference type="PANTHER" id="PTHR43065">
    <property type="entry name" value="SENSOR HISTIDINE KINASE"/>
    <property type="match status" value="1"/>
</dbReference>
<feature type="transmembrane region" description="Helical" evidence="8">
    <location>
        <begin position="157"/>
        <end position="180"/>
    </location>
</feature>
<name>A0A9X3L945_9BACI</name>
<evidence type="ECO:0000256" key="4">
    <source>
        <dbReference type="ARBA" id="ARBA00022741"/>
    </source>
</evidence>
<reference evidence="10" key="1">
    <citation type="submission" date="2022-05" db="EMBL/GenBank/DDBJ databases">
        <authorList>
            <person name="Colautti A."/>
            <person name="Iacumin L."/>
        </authorList>
    </citation>
    <scope>NUCLEOTIDE SEQUENCE</scope>
    <source>
        <strain evidence="10">DSM 30747</strain>
    </source>
</reference>
<dbReference type="EMBL" id="JAMKBI010000006">
    <property type="protein sequence ID" value="MCZ8533693.1"/>
    <property type="molecule type" value="Genomic_DNA"/>
</dbReference>
<dbReference type="Proteomes" id="UP001152172">
    <property type="component" value="Unassembled WGS sequence"/>
</dbReference>
<dbReference type="SMART" id="SM00387">
    <property type="entry name" value="HATPase_c"/>
    <property type="match status" value="1"/>
</dbReference>
<sequence length="419" mass="47697">MVFKRHQLASNKWSALIITILITVIASEFKVIPFNGEDFRFGLGSAAFFFLLLIFQPASFIFTGFLTGVAVVVVRIGEDMLFTSNPFWWILENHVPAFLFYFLFAVGLSVIPLNRFKTAPLLLGAIATALEFTANSMEHFVRYLLLSHVNFEFREWVLLALVAFFRSYFVVGLYSSITIVEHNKRMQEMLKVGSNLYAETLYLQKSMNHIEQITASSYDLYRQLKKQEYHSLSVQALHIAQEIHEVKKDSQRILAGLEKVTKTKRGEYYFLSEVLELVIHANQKYSELLKKQIVIHSTISIDFETEKQIALLALLNNVVANAVESISINGEIYIDVYEESHNTWFVIGDTGKGISKEDQTIVFEPGYTTKFNDQGVAATGIGLSHTQEIVNILEGNIQIKSLEKGVVFNINIPTKNLRR</sequence>
<dbReference type="InterPro" id="IPR036890">
    <property type="entry name" value="HATPase_C_sf"/>
</dbReference>
<feature type="transmembrane region" description="Helical" evidence="8">
    <location>
        <begin position="41"/>
        <end position="74"/>
    </location>
</feature>
<keyword evidence="8" id="KW-1133">Transmembrane helix</keyword>
<feature type="transmembrane region" description="Helical" evidence="8">
    <location>
        <begin position="94"/>
        <end position="113"/>
    </location>
</feature>
<dbReference type="GO" id="GO:0000160">
    <property type="term" value="P:phosphorelay signal transduction system"/>
    <property type="evidence" value="ECO:0007669"/>
    <property type="project" value="UniProtKB-KW"/>
</dbReference>
<evidence type="ECO:0000256" key="6">
    <source>
        <dbReference type="ARBA" id="ARBA00022840"/>
    </source>
</evidence>
<dbReference type="EC" id="2.7.13.3" evidence="2"/>
<evidence type="ECO:0000256" key="7">
    <source>
        <dbReference type="ARBA" id="ARBA00023012"/>
    </source>
</evidence>
<organism evidence="10 11">
    <name type="scientific">Psychrobacillus psychrodurans</name>
    <dbReference type="NCBI Taxonomy" id="126157"/>
    <lineage>
        <taxon>Bacteria</taxon>
        <taxon>Bacillati</taxon>
        <taxon>Bacillota</taxon>
        <taxon>Bacilli</taxon>
        <taxon>Bacillales</taxon>
        <taxon>Bacillaceae</taxon>
        <taxon>Psychrobacillus</taxon>
    </lineage>
</organism>
<evidence type="ECO:0000313" key="10">
    <source>
        <dbReference type="EMBL" id="MCZ8533693.1"/>
    </source>
</evidence>
<evidence type="ECO:0000256" key="3">
    <source>
        <dbReference type="ARBA" id="ARBA00022679"/>
    </source>
</evidence>
<comment type="caution">
    <text evidence="10">The sequence shown here is derived from an EMBL/GenBank/DDBJ whole genome shotgun (WGS) entry which is preliminary data.</text>
</comment>
<feature type="transmembrane region" description="Helical" evidence="8">
    <location>
        <begin position="120"/>
        <end position="137"/>
    </location>
</feature>
<evidence type="ECO:0000259" key="9">
    <source>
        <dbReference type="PROSITE" id="PS50109"/>
    </source>
</evidence>
<dbReference type="PROSITE" id="PS50109">
    <property type="entry name" value="HIS_KIN"/>
    <property type="match status" value="1"/>
</dbReference>
<dbReference type="RefSeq" id="WP_269921989.1">
    <property type="nucleotide sequence ID" value="NZ_JAMKBI010000006.1"/>
</dbReference>
<keyword evidence="8" id="KW-0812">Transmembrane</keyword>
<dbReference type="GO" id="GO:0004673">
    <property type="term" value="F:protein histidine kinase activity"/>
    <property type="evidence" value="ECO:0007669"/>
    <property type="project" value="UniProtKB-EC"/>
</dbReference>
<dbReference type="PRINTS" id="PR00344">
    <property type="entry name" value="BCTRLSENSOR"/>
</dbReference>
<accession>A0A9X3L945</accession>
<dbReference type="InterPro" id="IPR004358">
    <property type="entry name" value="Sig_transdc_His_kin-like_C"/>
</dbReference>
<proteinExistence type="predicted"/>
<evidence type="ECO:0000256" key="1">
    <source>
        <dbReference type="ARBA" id="ARBA00000085"/>
    </source>
</evidence>
<dbReference type="Gene3D" id="3.30.565.10">
    <property type="entry name" value="Histidine kinase-like ATPase, C-terminal domain"/>
    <property type="match status" value="1"/>
</dbReference>
<evidence type="ECO:0000256" key="8">
    <source>
        <dbReference type="SAM" id="Phobius"/>
    </source>
</evidence>
<dbReference type="SUPFAM" id="SSF55874">
    <property type="entry name" value="ATPase domain of HSP90 chaperone/DNA topoisomerase II/histidine kinase"/>
    <property type="match status" value="1"/>
</dbReference>
<dbReference type="InterPro" id="IPR003594">
    <property type="entry name" value="HATPase_dom"/>
</dbReference>
<dbReference type="Pfam" id="PF02518">
    <property type="entry name" value="HATPase_c"/>
    <property type="match status" value="1"/>
</dbReference>
<gene>
    <name evidence="10" type="ORF">M9R61_10240</name>
</gene>
<feature type="domain" description="Histidine kinase" evidence="9">
    <location>
        <begin position="311"/>
        <end position="416"/>
    </location>
</feature>
<protein>
    <recommendedName>
        <fullName evidence="2">histidine kinase</fullName>
        <ecNumber evidence="2">2.7.13.3</ecNumber>
    </recommendedName>
</protein>
<keyword evidence="11" id="KW-1185">Reference proteome</keyword>
<feature type="transmembrane region" description="Helical" evidence="8">
    <location>
        <begin position="12"/>
        <end position="29"/>
    </location>
</feature>
<evidence type="ECO:0000256" key="2">
    <source>
        <dbReference type="ARBA" id="ARBA00012438"/>
    </source>
</evidence>
<keyword evidence="6 10" id="KW-0067">ATP-binding</keyword>
<keyword evidence="3" id="KW-0808">Transferase</keyword>
<dbReference type="AlphaFoldDB" id="A0A9X3L945"/>
<evidence type="ECO:0000256" key="5">
    <source>
        <dbReference type="ARBA" id="ARBA00022777"/>
    </source>
</evidence>
<keyword evidence="8" id="KW-0472">Membrane</keyword>
<keyword evidence="4" id="KW-0547">Nucleotide-binding</keyword>
<comment type="catalytic activity">
    <reaction evidence="1">
        <text>ATP + protein L-histidine = ADP + protein N-phospho-L-histidine.</text>
        <dbReference type="EC" id="2.7.13.3"/>
    </reaction>
</comment>
<keyword evidence="7" id="KW-0902">Two-component regulatory system</keyword>
<dbReference type="PANTHER" id="PTHR43065:SF46">
    <property type="entry name" value="C4-DICARBOXYLATE TRANSPORT SENSOR PROTEIN DCTB"/>
    <property type="match status" value="1"/>
</dbReference>
<dbReference type="InterPro" id="IPR005467">
    <property type="entry name" value="His_kinase_dom"/>
</dbReference>